<organism evidence="6 7">
    <name type="scientific">Macrostomum lignano</name>
    <dbReference type="NCBI Taxonomy" id="282301"/>
    <lineage>
        <taxon>Eukaryota</taxon>
        <taxon>Metazoa</taxon>
        <taxon>Spiralia</taxon>
        <taxon>Lophotrochozoa</taxon>
        <taxon>Platyhelminthes</taxon>
        <taxon>Rhabditophora</taxon>
        <taxon>Macrostomorpha</taxon>
        <taxon>Macrostomida</taxon>
        <taxon>Macrostomidae</taxon>
        <taxon>Macrostomum</taxon>
    </lineage>
</organism>
<sequence>MHLARQVGVGLSDMGFWFTAKSAAACLLALLTGFVFNRLPDSSRLARPAFLAAGNLVSAGAMLGASLARSCALALSLAGLLGAGHGALETANGILVIRLLGSLQSRPILHSLHFCTALGGLIAPLMLHPFLAANDATEPPIDEEQQAWESSESACGRVGSGASNQSATRWHNLKTPALATSTSPASTVGGGATAAPLLLVTPYSVLAALQAAASVGLLLLALLPASPLSCRPRCRRVRHRFLWKPRRRSARRHCRLATPLPGGSYRGLLLRVCRRREHLLVVRWRLRQLRPGPPAQRARRRRPAGRLLCRLSSRPRPRRCRLPLGPADRHPAGAPGRLPGSPGHSEPVRVHLAGLRRHGRLRPGRLRSVRHRRHLAGAAAAGGRPRRLQLADRRPTGHVRPAASGRLSAGVACGWPGLCDAPGVGLLCRCFRHLLGHADNGQRLRPVLATGLWATAAAVQLLLSCGQSVRAELLVWVGSGVWEWGVWEW</sequence>
<keyword evidence="2 5" id="KW-1133">Transmembrane helix</keyword>
<feature type="non-terminal residue" evidence="6">
    <location>
        <position position="489"/>
    </location>
</feature>
<feature type="transmembrane region" description="Helical" evidence="5">
    <location>
        <begin position="203"/>
        <end position="223"/>
    </location>
</feature>
<gene>
    <name evidence="6" type="ORF">BOX15_Mlig007323g4</name>
</gene>
<feature type="transmembrane region" description="Helical" evidence="5">
    <location>
        <begin position="15"/>
        <end position="36"/>
    </location>
</feature>
<evidence type="ECO:0000256" key="5">
    <source>
        <dbReference type="SAM" id="Phobius"/>
    </source>
</evidence>
<accession>A0A267EE66</accession>
<feature type="transmembrane region" description="Helical" evidence="5">
    <location>
        <begin position="74"/>
        <end position="100"/>
    </location>
</feature>
<evidence type="ECO:0000256" key="4">
    <source>
        <dbReference type="SAM" id="MobiDB-lite"/>
    </source>
</evidence>
<feature type="transmembrane region" description="Helical" evidence="5">
    <location>
        <begin position="48"/>
        <end position="68"/>
    </location>
</feature>
<keyword evidence="3 5" id="KW-0472">Membrane</keyword>
<evidence type="ECO:0000313" key="7">
    <source>
        <dbReference type="Proteomes" id="UP000215902"/>
    </source>
</evidence>
<dbReference type="Proteomes" id="UP000215902">
    <property type="component" value="Unassembled WGS sequence"/>
</dbReference>
<reference evidence="6 7" key="1">
    <citation type="submission" date="2017-06" db="EMBL/GenBank/DDBJ databases">
        <title>A platform for efficient transgenesis in Macrostomum lignano, a flatworm model organism for stem cell research.</title>
        <authorList>
            <person name="Berezikov E."/>
        </authorList>
    </citation>
    <scope>NUCLEOTIDE SEQUENCE [LARGE SCALE GENOMIC DNA]</scope>
    <source>
        <strain evidence="6">DV1</strain>
        <tissue evidence="6">Whole organism</tissue>
    </source>
</reference>
<dbReference type="AlphaFoldDB" id="A0A267EE66"/>
<comment type="caution">
    <text evidence="6">The sequence shown here is derived from an EMBL/GenBank/DDBJ whole genome shotgun (WGS) entry which is preliminary data.</text>
</comment>
<evidence type="ECO:0000313" key="6">
    <source>
        <dbReference type="EMBL" id="PAA59184.1"/>
    </source>
</evidence>
<proteinExistence type="predicted"/>
<evidence type="ECO:0000256" key="1">
    <source>
        <dbReference type="ARBA" id="ARBA00022692"/>
    </source>
</evidence>
<dbReference type="EMBL" id="NIVC01002289">
    <property type="protein sequence ID" value="PAA59184.1"/>
    <property type="molecule type" value="Genomic_DNA"/>
</dbReference>
<feature type="transmembrane region" description="Helical" evidence="5">
    <location>
        <begin position="112"/>
        <end position="131"/>
    </location>
</feature>
<evidence type="ECO:0000256" key="3">
    <source>
        <dbReference type="ARBA" id="ARBA00023136"/>
    </source>
</evidence>
<feature type="region of interest" description="Disordered" evidence="4">
    <location>
        <begin position="317"/>
        <end position="345"/>
    </location>
</feature>
<name>A0A267EE66_9PLAT</name>
<keyword evidence="1 5" id="KW-0812">Transmembrane</keyword>
<feature type="region of interest" description="Disordered" evidence="4">
    <location>
        <begin position="141"/>
        <end position="166"/>
    </location>
</feature>
<dbReference type="PANTHER" id="PTHR23121">
    <property type="entry name" value="SODIUM-DEPENDENT GLUCOSE TRANSPORTER 1"/>
    <property type="match status" value="1"/>
</dbReference>
<protein>
    <submittedName>
        <fullName evidence="6">Uncharacterized protein</fullName>
    </submittedName>
</protein>
<dbReference type="PANTHER" id="PTHR23121:SF9">
    <property type="entry name" value="SODIUM-DEPENDENT GLUCOSE TRANSPORTER 1"/>
    <property type="match status" value="1"/>
</dbReference>
<keyword evidence="7" id="KW-1185">Reference proteome</keyword>
<evidence type="ECO:0000256" key="2">
    <source>
        <dbReference type="ARBA" id="ARBA00022989"/>
    </source>
</evidence>